<dbReference type="Gene3D" id="2.60.40.2240">
    <property type="entry name" value="Acyl-CoA thioester hydrolase/BAAT N-terminal domain"/>
    <property type="match status" value="1"/>
</dbReference>
<name>A0A668ABW8_9TELE</name>
<reference evidence="4" key="2">
    <citation type="submission" date="2025-08" db="UniProtKB">
        <authorList>
            <consortium name="Ensembl"/>
        </authorList>
    </citation>
    <scope>IDENTIFICATION</scope>
</reference>
<evidence type="ECO:0000259" key="3">
    <source>
        <dbReference type="Pfam" id="PF08840"/>
    </source>
</evidence>
<feature type="domain" description="BAAT/Acyl-CoA thioester hydrolase C-terminal" evidence="3">
    <location>
        <begin position="257"/>
        <end position="349"/>
    </location>
</feature>
<dbReference type="InParanoid" id="A0A668ABW8"/>
<dbReference type="Ensembl" id="ENSMMDT00005053339.1">
    <property type="protein sequence ID" value="ENSMMDP00005052315.1"/>
    <property type="gene ID" value="ENSMMDG00005023603.1"/>
</dbReference>
<dbReference type="InterPro" id="IPR029058">
    <property type="entry name" value="AB_hydrolase_fold"/>
</dbReference>
<evidence type="ECO:0000313" key="5">
    <source>
        <dbReference type="Proteomes" id="UP000472263"/>
    </source>
</evidence>
<dbReference type="InterPro" id="IPR014940">
    <property type="entry name" value="BAAT_C"/>
</dbReference>
<dbReference type="Proteomes" id="UP000472263">
    <property type="component" value="Chromosome 5"/>
</dbReference>
<dbReference type="PANTHER" id="PTHR10824:SF36">
    <property type="entry name" value="ACYL-COA THIOESTERASE 17-RELATED"/>
    <property type="match status" value="1"/>
</dbReference>
<dbReference type="GO" id="GO:0006631">
    <property type="term" value="P:fatty acid metabolic process"/>
    <property type="evidence" value="ECO:0007669"/>
    <property type="project" value="TreeGrafter"/>
</dbReference>
<evidence type="ECO:0000256" key="1">
    <source>
        <dbReference type="ARBA" id="ARBA00006538"/>
    </source>
</evidence>
<dbReference type="InterPro" id="IPR006862">
    <property type="entry name" value="Thio_Ohase/aa_AcTrfase"/>
</dbReference>
<dbReference type="AlphaFoldDB" id="A0A668ABW8"/>
<reference evidence="4" key="3">
    <citation type="submission" date="2025-09" db="UniProtKB">
        <authorList>
            <consortium name="Ensembl"/>
        </authorList>
    </citation>
    <scope>IDENTIFICATION</scope>
</reference>
<dbReference type="GO" id="GO:0006637">
    <property type="term" value="P:acyl-CoA metabolic process"/>
    <property type="evidence" value="ECO:0007669"/>
    <property type="project" value="InterPro"/>
</dbReference>
<dbReference type="GeneTree" id="ENSGT01010000222336"/>
<dbReference type="PANTHER" id="PTHR10824">
    <property type="entry name" value="ACYL-COENZYME A THIOESTERASE-RELATED"/>
    <property type="match status" value="1"/>
</dbReference>
<dbReference type="InterPro" id="IPR016662">
    <property type="entry name" value="Acyl-CoA_thioEstase_long-chain"/>
</dbReference>
<dbReference type="SUPFAM" id="SSF53474">
    <property type="entry name" value="alpha/beta-Hydrolases"/>
    <property type="match status" value="1"/>
</dbReference>
<feature type="domain" description="Acyl-CoA thioester hydrolase/bile acid-CoA amino acid N-acetyltransferase" evidence="2">
    <location>
        <begin position="14"/>
        <end position="145"/>
    </location>
</feature>
<protein>
    <submittedName>
        <fullName evidence="4">Uncharacterized protein</fullName>
    </submittedName>
</protein>
<accession>A0A668ABW8</accession>
<reference evidence="4" key="1">
    <citation type="submission" date="2019-06" db="EMBL/GenBank/DDBJ databases">
        <authorList>
            <consortium name="Wellcome Sanger Institute Data Sharing"/>
        </authorList>
    </citation>
    <scope>NUCLEOTIDE SEQUENCE [LARGE SCALE GENOMIC DNA]</scope>
</reference>
<dbReference type="InterPro" id="IPR042490">
    <property type="entry name" value="Thio_Ohase/BAAT_N"/>
</dbReference>
<evidence type="ECO:0000259" key="2">
    <source>
        <dbReference type="Pfam" id="PF04775"/>
    </source>
</evidence>
<dbReference type="Pfam" id="PF08840">
    <property type="entry name" value="BAAT_C"/>
    <property type="match status" value="1"/>
</dbReference>
<sequence>APLLTASPARALMDEQISISGRFLPPHQPVTVCARMHSEDGDLWESFSHYNTNANGCVNLSTDPSVGGSYVGCEPMGLFWGLQPAPGGRDGVSTEAPYVVHISLLEDHVSPSETLKDNGQSGELAASTVERFYMAPGVKRVEIRQNGVVGTLFLPPGPGPFPAMLDLWGMGGGLYEYRSALFASRGFASLSLAFLGHKDLPGPLNRINVGDKYFKVKGMQSELDAAICISFHSMTMSHFCVKHIHILIDHQFYISGTDNISCPLMYIVGEDDVNCSSDQNANQIEEALSAVGKAQLFTRLSYPGAGHLIEPPYSPNVRTSLWWGGHPALHAAAQEDAWKKMLDFMDTNLRG</sequence>
<dbReference type="PIRSF" id="PIRSF016521">
    <property type="entry name" value="Acyl-CoA_hydro"/>
    <property type="match status" value="1"/>
</dbReference>
<dbReference type="Pfam" id="PF04775">
    <property type="entry name" value="Bile_Hydr_Trans"/>
    <property type="match status" value="1"/>
</dbReference>
<comment type="similarity">
    <text evidence="1">Belongs to the C/M/P thioester hydrolase family.</text>
</comment>
<evidence type="ECO:0000313" key="4">
    <source>
        <dbReference type="Ensembl" id="ENSMMDP00005052315.1"/>
    </source>
</evidence>
<organism evidence="4 5">
    <name type="scientific">Myripristis murdjan</name>
    <name type="common">pinecone soldierfish</name>
    <dbReference type="NCBI Taxonomy" id="586833"/>
    <lineage>
        <taxon>Eukaryota</taxon>
        <taxon>Metazoa</taxon>
        <taxon>Chordata</taxon>
        <taxon>Craniata</taxon>
        <taxon>Vertebrata</taxon>
        <taxon>Euteleostomi</taxon>
        <taxon>Actinopterygii</taxon>
        <taxon>Neopterygii</taxon>
        <taxon>Teleostei</taxon>
        <taxon>Neoteleostei</taxon>
        <taxon>Acanthomorphata</taxon>
        <taxon>Holocentriformes</taxon>
        <taxon>Holocentridae</taxon>
        <taxon>Myripristis</taxon>
    </lineage>
</organism>
<dbReference type="Gene3D" id="3.40.50.1820">
    <property type="entry name" value="alpha/beta hydrolase"/>
    <property type="match status" value="2"/>
</dbReference>
<keyword evidence="5" id="KW-1185">Reference proteome</keyword>
<dbReference type="GO" id="GO:0047617">
    <property type="term" value="F:fatty acyl-CoA hydrolase activity"/>
    <property type="evidence" value="ECO:0007669"/>
    <property type="project" value="TreeGrafter"/>
</dbReference>
<proteinExistence type="inferred from homology"/>